<evidence type="ECO:0000313" key="5">
    <source>
        <dbReference type="EMBL" id="QEA04370.1"/>
    </source>
</evidence>
<dbReference type="InterPro" id="IPR029787">
    <property type="entry name" value="Nucleotide_cyclase"/>
</dbReference>
<dbReference type="PANTHER" id="PTHR45138:SF9">
    <property type="entry name" value="DIGUANYLATE CYCLASE DGCM-RELATED"/>
    <property type="match status" value="1"/>
</dbReference>
<protein>
    <recommendedName>
        <fullName evidence="6">Diguanylate cyclase</fullName>
    </recommendedName>
</protein>
<gene>
    <name evidence="5" type="ORF">KBTEX_00678</name>
</gene>
<name>A0A5B8R6U8_9ZZZZ</name>
<dbReference type="InterPro" id="IPR003018">
    <property type="entry name" value="GAF"/>
</dbReference>
<dbReference type="SMART" id="SM00086">
    <property type="entry name" value="PAC"/>
    <property type="match status" value="1"/>
</dbReference>
<dbReference type="InterPro" id="IPR035965">
    <property type="entry name" value="PAS-like_dom_sf"/>
</dbReference>
<reference evidence="5" key="1">
    <citation type="submission" date="2019-06" db="EMBL/GenBank/DDBJ databases">
        <authorList>
            <person name="Murdoch R.W."/>
            <person name="Fathepure B."/>
        </authorList>
    </citation>
    <scope>NUCLEOTIDE SEQUENCE</scope>
</reference>
<dbReference type="FunFam" id="3.30.70.270:FF:000001">
    <property type="entry name" value="Diguanylate cyclase domain protein"/>
    <property type="match status" value="1"/>
</dbReference>
<dbReference type="CDD" id="cd00130">
    <property type="entry name" value="PAS"/>
    <property type="match status" value="1"/>
</dbReference>
<dbReference type="SMART" id="SM00065">
    <property type="entry name" value="GAF"/>
    <property type="match status" value="1"/>
</dbReference>
<dbReference type="InterPro" id="IPR000014">
    <property type="entry name" value="PAS"/>
</dbReference>
<proteinExistence type="predicted"/>
<dbReference type="Pfam" id="PF00990">
    <property type="entry name" value="GGDEF"/>
    <property type="match status" value="1"/>
</dbReference>
<dbReference type="AlphaFoldDB" id="A0A5B8R6U8"/>
<dbReference type="PROSITE" id="PS50112">
    <property type="entry name" value="PAS"/>
    <property type="match status" value="1"/>
</dbReference>
<accession>A0A5B8R6U8</accession>
<dbReference type="PROSITE" id="PS50887">
    <property type="entry name" value="GGDEF"/>
    <property type="match status" value="1"/>
</dbReference>
<dbReference type="Gene3D" id="3.30.450.40">
    <property type="match status" value="1"/>
</dbReference>
<evidence type="ECO:0000259" key="2">
    <source>
        <dbReference type="PROSITE" id="PS50112"/>
    </source>
</evidence>
<organism evidence="5">
    <name type="scientific">uncultured organism</name>
    <dbReference type="NCBI Taxonomy" id="155900"/>
    <lineage>
        <taxon>unclassified sequences</taxon>
        <taxon>environmental samples</taxon>
    </lineage>
</organism>
<dbReference type="GO" id="GO:0052621">
    <property type="term" value="F:diguanylate cyclase activity"/>
    <property type="evidence" value="ECO:0007669"/>
    <property type="project" value="TreeGrafter"/>
</dbReference>
<dbReference type="Gene3D" id="3.30.450.20">
    <property type="entry name" value="PAS domain"/>
    <property type="match status" value="1"/>
</dbReference>
<evidence type="ECO:0000259" key="3">
    <source>
        <dbReference type="PROSITE" id="PS50113"/>
    </source>
</evidence>
<dbReference type="SUPFAM" id="SSF55785">
    <property type="entry name" value="PYP-like sensor domain (PAS domain)"/>
    <property type="match status" value="1"/>
</dbReference>
<evidence type="ECO:0000259" key="4">
    <source>
        <dbReference type="PROSITE" id="PS50887"/>
    </source>
</evidence>
<sequence>MTQAGTGVMLPGRATVPIPAYGHRPYLFARGYPTLPDLCDDAHGSDTPMSSTEEDEQTGYVHRLRELYRLQISRYPDYPSRYTAHLTAGLRLMGMDIGIVSHIDDCRYTVRAVQPAEHGIAKDDVFELGDTYCARVVGTGAAVTYNHVGSDPAMREHPVYREMHLESYIGAPIRVNGRIWGTINFSAIAPRTIPFSKADTEFVELMAQGLGQVIERDVLQQQREEAITHLEQSNELFESAFEFAPVGMLLVDTEGHILRANRALLEMFGYREDELFGRDTREFAHPEDVDLGQDLLAEMRAGQRRSYRLEKRYVNAMGETLWCLVSASLVRGNEGEARYFIAQLLDITEVKHNRMELERQRAELELANHKLTAFALADSLTGLPNRRAFQQRLTEALAASRRGGHAVSVALIDVDLFKQYNDRFGHPAGDDALQAVADAMNGFTRDSDFLARYGGEEFVLIMPETGNEASATACERLRSAVEAISGLKRAMSVSIGAATYLPGETTGPPDEETLIAAADDALYRAKRDGRNRVRYGTLH</sequence>
<dbReference type="PROSITE" id="PS50113">
    <property type="entry name" value="PAC"/>
    <property type="match status" value="1"/>
</dbReference>
<dbReference type="InterPro" id="IPR000160">
    <property type="entry name" value="GGDEF_dom"/>
</dbReference>
<dbReference type="Gene3D" id="3.30.70.270">
    <property type="match status" value="1"/>
</dbReference>
<dbReference type="InterPro" id="IPR043128">
    <property type="entry name" value="Rev_trsase/Diguanyl_cyclase"/>
</dbReference>
<dbReference type="InterPro" id="IPR000700">
    <property type="entry name" value="PAS-assoc_C"/>
</dbReference>
<dbReference type="EMBL" id="MN079083">
    <property type="protein sequence ID" value="QEA04370.1"/>
    <property type="molecule type" value="Genomic_DNA"/>
</dbReference>
<evidence type="ECO:0008006" key="6">
    <source>
        <dbReference type="Google" id="ProtNLM"/>
    </source>
</evidence>
<feature type="domain" description="PAC" evidence="3">
    <location>
        <begin position="307"/>
        <end position="359"/>
    </location>
</feature>
<keyword evidence="1" id="KW-0175">Coiled coil</keyword>
<dbReference type="InterPro" id="IPR029016">
    <property type="entry name" value="GAF-like_dom_sf"/>
</dbReference>
<dbReference type="SMART" id="SM00091">
    <property type="entry name" value="PAS"/>
    <property type="match status" value="1"/>
</dbReference>
<dbReference type="CDD" id="cd01949">
    <property type="entry name" value="GGDEF"/>
    <property type="match status" value="1"/>
</dbReference>
<dbReference type="PANTHER" id="PTHR45138">
    <property type="entry name" value="REGULATORY COMPONENTS OF SENSORY TRANSDUCTION SYSTEM"/>
    <property type="match status" value="1"/>
</dbReference>
<dbReference type="Pfam" id="PF13185">
    <property type="entry name" value="GAF_2"/>
    <property type="match status" value="1"/>
</dbReference>
<dbReference type="InterPro" id="IPR001610">
    <property type="entry name" value="PAC"/>
</dbReference>
<feature type="domain" description="PAS" evidence="2">
    <location>
        <begin position="233"/>
        <end position="303"/>
    </location>
</feature>
<feature type="coiled-coil region" evidence="1">
    <location>
        <begin position="345"/>
        <end position="372"/>
    </location>
</feature>
<dbReference type="SUPFAM" id="SSF55781">
    <property type="entry name" value="GAF domain-like"/>
    <property type="match status" value="1"/>
</dbReference>
<evidence type="ECO:0000256" key="1">
    <source>
        <dbReference type="SAM" id="Coils"/>
    </source>
</evidence>
<dbReference type="SMART" id="SM00267">
    <property type="entry name" value="GGDEF"/>
    <property type="match status" value="1"/>
</dbReference>
<dbReference type="InterPro" id="IPR050469">
    <property type="entry name" value="Diguanylate_Cyclase"/>
</dbReference>
<dbReference type="NCBIfam" id="TIGR00229">
    <property type="entry name" value="sensory_box"/>
    <property type="match status" value="1"/>
</dbReference>
<dbReference type="NCBIfam" id="TIGR00254">
    <property type="entry name" value="GGDEF"/>
    <property type="match status" value="1"/>
</dbReference>
<dbReference type="Pfam" id="PF13426">
    <property type="entry name" value="PAS_9"/>
    <property type="match status" value="1"/>
</dbReference>
<dbReference type="SUPFAM" id="SSF55073">
    <property type="entry name" value="Nucleotide cyclase"/>
    <property type="match status" value="1"/>
</dbReference>
<feature type="domain" description="GGDEF" evidence="4">
    <location>
        <begin position="405"/>
        <end position="538"/>
    </location>
</feature>